<dbReference type="Pfam" id="PF01494">
    <property type="entry name" value="FAD_binding_3"/>
    <property type="match status" value="1"/>
</dbReference>
<dbReference type="GO" id="GO:0071949">
    <property type="term" value="F:FAD binding"/>
    <property type="evidence" value="ECO:0007669"/>
    <property type="project" value="InterPro"/>
</dbReference>
<feature type="domain" description="FAD-binding" evidence="1">
    <location>
        <begin position="44"/>
        <end position="149"/>
    </location>
</feature>
<dbReference type="PANTHER" id="PTHR43876:SF7">
    <property type="entry name" value="UBIQUINONE BIOSYNTHESIS MONOOXYGENASE COQ6, MITOCHONDRIAL"/>
    <property type="match status" value="1"/>
</dbReference>
<dbReference type="AlphaFoldDB" id="A0A455U169"/>
<dbReference type="Gene3D" id="3.50.50.60">
    <property type="entry name" value="FAD/NAD(P)-binding domain"/>
    <property type="match status" value="1"/>
</dbReference>
<dbReference type="InterPro" id="IPR036188">
    <property type="entry name" value="FAD/NAD-bd_sf"/>
</dbReference>
<dbReference type="SUPFAM" id="SSF51905">
    <property type="entry name" value="FAD/NAD(P)-binding domain"/>
    <property type="match status" value="1"/>
</dbReference>
<gene>
    <name evidence="2" type="ORF">HSBAA_10020</name>
</gene>
<dbReference type="Proteomes" id="UP000320231">
    <property type="component" value="Chromosome"/>
</dbReference>
<dbReference type="PANTHER" id="PTHR43876">
    <property type="entry name" value="UBIQUINONE BIOSYNTHESIS MONOOXYGENASE COQ6, MITOCHONDRIAL"/>
    <property type="match status" value="1"/>
</dbReference>
<dbReference type="KEGG" id="hsr:HSBAA_10020"/>
<evidence type="ECO:0000313" key="2">
    <source>
        <dbReference type="EMBL" id="BBI59696.1"/>
    </source>
</evidence>
<proteinExistence type="predicted"/>
<dbReference type="InterPro" id="IPR051205">
    <property type="entry name" value="UbiH/COQ6_monooxygenase"/>
</dbReference>
<sequence>MKDFGIFIENRTLQYALWQRIEQLPSVTCYTQCAPLSTLTSNSARLLELDNGKTLSARLIVGADGAHSTLRTLAGISVTNYDYHQRAMIINVETELPQQDVSWQVFTPTGPIAMLPLPGHRASLVWYDKEETTKAREQLDDDALKAAIEIAFP</sequence>
<organism evidence="2 3">
    <name type="scientific">Vreelandella sulfidaeris</name>
    <dbReference type="NCBI Taxonomy" id="115553"/>
    <lineage>
        <taxon>Bacteria</taxon>
        <taxon>Pseudomonadati</taxon>
        <taxon>Pseudomonadota</taxon>
        <taxon>Gammaproteobacteria</taxon>
        <taxon>Oceanospirillales</taxon>
        <taxon>Halomonadaceae</taxon>
        <taxon>Vreelandella</taxon>
    </lineage>
</organism>
<protein>
    <recommendedName>
        <fullName evidence="1">FAD-binding domain-containing protein</fullName>
    </recommendedName>
</protein>
<evidence type="ECO:0000259" key="1">
    <source>
        <dbReference type="Pfam" id="PF01494"/>
    </source>
</evidence>
<name>A0A455U169_9GAMM</name>
<evidence type="ECO:0000313" key="3">
    <source>
        <dbReference type="Proteomes" id="UP000320231"/>
    </source>
</evidence>
<dbReference type="EMBL" id="AP019514">
    <property type="protein sequence ID" value="BBI59696.1"/>
    <property type="molecule type" value="Genomic_DNA"/>
</dbReference>
<reference evidence="2 3" key="1">
    <citation type="journal article" date="2019" name="Microbiol. Resour. Announc.">
        <title>Complete Genome Sequence of Halomonas sulfidaeris Strain Esulfide1 Isolated from a Metal Sulfide Rock at a Depth of 2,200 Meters, Obtained Using Nanopore Sequencing.</title>
        <authorList>
            <person name="Saito M."/>
            <person name="Nishigata A."/>
            <person name="Galipon J."/>
            <person name="Arakawa K."/>
        </authorList>
    </citation>
    <scope>NUCLEOTIDE SEQUENCE [LARGE SCALE GENOMIC DNA]</scope>
    <source>
        <strain evidence="2 3">ATCC BAA-803</strain>
    </source>
</reference>
<dbReference type="InterPro" id="IPR002938">
    <property type="entry name" value="FAD-bd"/>
</dbReference>
<accession>A0A455U169</accession>